<organism evidence="2 3">
    <name type="scientific">Streptosporangium album</name>
    <dbReference type="NCBI Taxonomy" id="47479"/>
    <lineage>
        <taxon>Bacteria</taxon>
        <taxon>Bacillati</taxon>
        <taxon>Actinomycetota</taxon>
        <taxon>Actinomycetes</taxon>
        <taxon>Streptosporangiales</taxon>
        <taxon>Streptosporangiaceae</taxon>
        <taxon>Streptosporangium</taxon>
    </lineage>
</organism>
<reference evidence="2 3" key="1">
    <citation type="submission" date="2020-08" db="EMBL/GenBank/DDBJ databases">
        <title>Sequencing the genomes of 1000 actinobacteria strains.</title>
        <authorList>
            <person name="Klenk H.-P."/>
        </authorList>
    </citation>
    <scope>NUCLEOTIDE SEQUENCE [LARGE SCALE GENOMIC DNA]</scope>
    <source>
        <strain evidence="2 3">DSM 43023</strain>
    </source>
</reference>
<feature type="region of interest" description="Disordered" evidence="1">
    <location>
        <begin position="442"/>
        <end position="518"/>
    </location>
</feature>
<dbReference type="RefSeq" id="WP_184756816.1">
    <property type="nucleotide sequence ID" value="NZ_JACHJU010000002.1"/>
</dbReference>
<dbReference type="Gene3D" id="2.30.30.940">
    <property type="match status" value="1"/>
</dbReference>
<evidence type="ECO:0000313" key="2">
    <source>
        <dbReference type="EMBL" id="MBB4940625.1"/>
    </source>
</evidence>
<name>A0A7W7RYT5_9ACTN</name>
<proteinExistence type="predicted"/>
<comment type="caution">
    <text evidence="2">The sequence shown here is derived from an EMBL/GenBank/DDBJ whole genome shotgun (WGS) entry which is preliminary data.</text>
</comment>
<dbReference type="Proteomes" id="UP000534286">
    <property type="component" value="Unassembled WGS sequence"/>
</dbReference>
<dbReference type="Gene3D" id="3.40.50.300">
    <property type="entry name" value="P-loop containing nucleotide triphosphate hydrolases"/>
    <property type="match status" value="2"/>
</dbReference>
<gene>
    <name evidence="2" type="ORF">FHR32_005002</name>
</gene>
<dbReference type="AlphaFoldDB" id="A0A7W7RYT5"/>
<keyword evidence="3" id="KW-1185">Reference proteome</keyword>
<sequence length="518" mass="56191">MGDARLADLDPGLLQPRLQGEGLHVQRLGGLADRHPAAQRGLSDLDHPGPLSAPLFFGRQIAAWIWRAEGGIPARTVAAWLQCIADPERPGLDGIDVLVIDEAAMVDDRALAILMRETERTGTKVILIGDPLQLRAVGVGGAFAAIHRQVEGLVLEENRRQVDPIERQALQLWRAGDRGEALHTWSQGGRVHAGRDASDTLAALLADWHTARTPYRADAHDELAAVLVLAGSNADAERLNLAARAIRRRAGELTGPDRLYRLPGGRTLPLAVGDHVRLRTNDYRSRKSRGRRVDVLNGYRGTVVAIHGDRSVSVQWRRQGPDRPVLVTERVTPAYITSGGLSHGTAMTVAAAQGLTSDHALIYGMGLNPHTLYAAMTRDRLSAHLYLPRNLLESDADRARHGEPRNPAEELHRTLDAYAATLQGDRADRLITEEPEPIAAVRARAGSRRTGADPADGQGQPRGRHAGARHAPAAPVRPAQHRGPASANRRRGRADNGPGRPDRRGRLPPPARYCPAAR</sequence>
<dbReference type="InterPro" id="IPR027417">
    <property type="entry name" value="P-loop_NTPase"/>
</dbReference>
<accession>A0A7W7RYT5</accession>
<feature type="compositionally biased region" description="Low complexity" evidence="1">
    <location>
        <begin position="469"/>
        <end position="482"/>
    </location>
</feature>
<evidence type="ECO:0008006" key="4">
    <source>
        <dbReference type="Google" id="ProtNLM"/>
    </source>
</evidence>
<dbReference type="SUPFAM" id="SSF52540">
    <property type="entry name" value="P-loop containing nucleoside triphosphate hydrolases"/>
    <property type="match status" value="1"/>
</dbReference>
<dbReference type="Pfam" id="PF13604">
    <property type="entry name" value="AAA_30"/>
    <property type="match status" value="1"/>
</dbReference>
<evidence type="ECO:0000256" key="1">
    <source>
        <dbReference type="SAM" id="MobiDB-lite"/>
    </source>
</evidence>
<evidence type="ECO:0000313" key="3">
    <source>
        <dbReference type="Proteomes" id="UP000534286"/>
    </source>
</evidence>
<dbReference type="EMBL" id="JACHJU010000002">
    <property type="protein sequence ID" value="MBB4940625.1"/>
    <property type="molecule type" value="Genomic_DNA"/>
</dbReference>
<protein>
    <recommendedName>
        <fullName evidence="4">AAA domain-containing protein</fullName>
    </recommendedName>
</protein>